<dbReference type="PANTHER" id="PTHR31495:SF0">
    <property type="entry name" value="BINDING PROTEIN CALEOSIN, PUTATIVE (AFU_ORTHOLOGUE AFUA_5G13750)-RELATED"/>
    <property type="match status" value="1"/>
</dbReference>
<reference evidence="4" key="1">
    <citation type="submission" date="2023-01" db="EMBL/GenBank/DDBJ databases">
        <title>Exophiala dermititidis isolated from Cystic Fibrosis Patient.</title>
        <authorList>
            <person name="Kurbessoian T."/>
            <person name="Crocker A."/>
            <person name="Murante D."/>
            <person name="Hogan D.A."/>
            <person name="Stajich J.E."/>
        </authorList>
    </citation>
    <scope>NUCLEOTIDE SEQUENCE</scope>
    <source>
        <strain evidence="4">Ex8</strain>
    </source>
</reference>
<accession>A0AAN6EQW8</accession>
<evidence type="ECO:0000256" key="2">
    <source>
        <dbReference type="SAM" id="MobiDB-lite"/>
    </source>
</evidence>
<proteinExistence type="inferred from homology"/>
<dbReference type="EMBL" id="JAJGCB010000012">
    <property type="protein sequence ID" value="KAJ8989856.1"/>
    <property type="molecule type" value="Genomic_DNA"/>
</dbReference>
<dbReference type="GO" id="GO:0005509">
    <property type="term" value="F:calcium ion binding"/>
    <property type="evidence" value="ECO:0007669"/>
    <property type="project" value="TreeGrafter"/>
</dbReference>
<feature type="region of interest" description="Disordered" evidence="2">
    <location>
        <begin position="259"/>
        <end position="283"/>
    </location>
</feature>
<organism evidence="4 5">
    <name type="scientific">Exophiala dermatitidis</name>
    <name type="common">Black yeast-like fungus</name>
    <name type="synonym">Wangiella dermatitidis</name>
    <dbReference type="NCBI Taxonomy" id="5970"/>
    <lineage>
        <taxon>Eukaryota</taxon>
        <taxon>Fungi</taxon>
        <taxon>Dikarya</taxon>
        <taxon>Ascomycota</taxon>
        <taxon>Pezizomycotina</taxon>
        <taxon>Eurotiomycetes</taxon>
        <taxon>Chaetothyriomycetidae</taxon>
        <taxon>Chaetothyriales</taxon>
        <taxon>Herpotrichiellaceae</taxon>
        <taxon>Exophiala</taxon>
    </lineage>
</organism>
<comment type="similarity">
    <text evidence="1">Belongs to the caleosin family.</text>
</comment>
<dbReference type="Pfam" id="PF05042">
    <property type="entry name" value="Caleosin"/>
    <property type="match status" value="1"/>
</dbReference>
<dbReference type="Proteomes" id="UP001161757">
    <property type="component" value="Unassembled WGS sequence"/>
</dbReference>
<feature type="transmembrane region" description="Helical" evidence="3">
    <location>
        <begin position="117"/>
        <end position="137"/>
    </location>
</feature>
<name>A0AAN6EQW8_EXODE</name>
<gene>
    <name evidence="4" type="ORF">HRR80_005997</name>
</gene>
<evidence type="ECO:0008006" key="6">
    <source>
        <dbReference type="Google" id="ProtNLM"/>
    </source>
</evidence>
<dbReference type="AlphaFoldDB" id="A0AAN6EQW8"/>
<dbReference type="GO" id="GO:0004497">
    <property type="term" value="F:monooxygenase activity"/>
    <property type="evidence" value="ECO:0007669"/>
    <property type="project" value="TreeGrafter"/>
</dbReference>
<evidence type="ECO:0000256" key="1">
    <source>
        <dbReference type="ARBA" id="ARBA00006765"/>
    </source>
</evidence>
<dbReference type="InterPro" id="IPR007736">
    <property type="entry name" value="Caleosin-related"/>
</dbReference>
<keyword evidence="3" id="KW-0472">Membrane</keyword>
<dbReference type="PANTHER" id="PTHR31495">
    <property type="entry name" value="PEROXYGENASE 3-RELATED"/>
    <property type="match status" value="1"/>
</dbReference>
<sequence length="283" mass="32405">MAGYSIPKLSVEQSYKMNSKFTNGDGKQKITTSIPTVPITVERRPFVPSEDSQKLLDPGTARANIAPSVEQPNGTLEDEWAARHQHQSVLQQHCDFFDTDRDGILWPIDTYNGFRKLGFGIFLSLVALFIIHLNFSYVTQPSWLPDPFYRIYLVNVHKTKHGSDSGTFDHEGRFIPQRFEDIFTKYADGKDSLNFWDMVRQINGQRLVSDPIGWGGAIFEWSVTYIMLWPEDGEMRKEDIRRVFDGSLFYTIAARRARNQPPSTGDLHRAKRNQVLESNGAAR</sequence>
<evidence type="ECO:0000313" key="5">
    <source>
        <dbReference type="Proteomes" id="UP001161757"/>
    </source>
</evidence>
<keyword evidence="3" id="KW-0812">Transmembrane</keyword>
<comment type="caution">
    <text evidence="4">The sequence shown here is derived from an EMBL/GenBank/DDBJ whole genome shotgun (WGS) entry which is preliminary data.</text>
</comment>
<protein>
    <recommendedName>
        <fullName evidence="6">Caleosin domain-containing protein</fullName>
    </recommendedName>
</protein>
<evidence type="ECO:0000313" key="4">
    <source>
        <dbReference type="EMBL" id="KAJ8989856.1"/>
    </source>
</evidence>
<keyword evidence="3" id="KW-1133">Transmembrane helix</keyword>
<evidence type="ECO:0000256" key="3">
    <source>
        <dbReference type="SAM" id="Phobius"/>
    </source>
</evidence>